<protein>
    <submittedName>
        <fullName evidence="2">Uncharacterized protein</fullName>
    </submittedName>
</protein>
<reference evidence="2 3" key="1">
    <citation type="journal article" date="2018" name="Cell">
        <title>The Chara Genome: Secondary Complexity and Implications for Plant Terrestrialization.</title>
        <authorList>
            <person name="Nishiyama T."/>
            <person name="Sakayama H."/>
            <person name="Vries J.D."/>
            <person name="Buschmann H."/>
            <person name="Saint-Marcoux D."/>
            <person name="Ullrich K.K."/>
            <person name="Haas F.B."/>
            <person name="Vanderstraeten L."/>
            <person name="Becker D."/>
            <person name="Lang D."/>
            <person name="Vosolsobe S."/>
            <person name="Rombauts S."/>
            <person name="Wilhelmsson P.K.I."/>
            <person name="Janitza P."/>
            <person name="Kern R."/>
            <person name="Heyl A."/>
            <person name="Rumpler F."/>
            <person name="Villalobos L.I.A.C."/>
            <person name="Clay J.M."/>
            <person name="Skokan R."/>
            <person name="Toyoda A."/>
            <person name="Suzuki Y."/>
            <person name="Kagoshima H."/>
            <person name="Schijlen E."/>
            <person name="Tajeshwar N."/>
            <person name="Catarino B."/>
            <person name="Hetherington A.J."/>
            <person name="Saltykova A."/>
            <person name="Bonnot C."/>
            <person name="Breuninger H."/>
            <person name="Symeonidi A."/>
            <person name="Radhakrishnan G.V."/>
            <person name="Van Nieuwerburgh F."/>
            <person name="Deforce D."/>
            <person name="Chang C."/>
            <person name="Karol K.G."/>
            <person name="Hedrich R."/>
            <person name="Ulvskov P."/>
            <person name="Glockner G."/>
            <person name="Delwiche C.F."/>
            <person name="Petrasek J."/>
            <person name="Van de Peer Y."/>
            <person name="Friml J."/>
            <person name="Beilby M."/>
            <person name="Dolan L."/>
            <person name="Kohara Y."/>
            <person name="Sugano S."/>
            <person name="Fujiyama A."/>
            <person name="Delaux P.-M."/>
            <person name="Quint M."/>
            <person name="TheiBen G."/>
            <person name="Hagemann M."/>
            <person name="Harholt J."/>
            <person name="Dunand C."/>
            <person name="Zachgo S."/>
            <person name="Langdale J."/>
            <person name="Maumus F."/>
            <person name="Straeten D.V.D."/>
            <person name="Gould S.B."/>
            <person name="Rensing S.A."/>
        </authorList>
    </citation>
    <scope>NUCLEOTIDE SEQUENCE [LARGE SCALE GENOMIC DNA]</scope>
    <source>
        <strain evidence="2 3">S276</strain>
    </source>
</reference>
<organism evidence="2 3">
    <name type="scientific">Chara braunii</name>
    <name type="common">Braun's stonewort</name>
    <dbReference type="NCBI Taxonomy" id="69332"/>
    <lineage>
        <taxon>Eukaryota</taxon>
        <taxon>Viridiplantae</taxon>
        <taxon>Streptophyta</taxon>
        <taxon>Charophyceae</taxon>
        <taxon>Charales</taxon>
        <taxon>Characeae</taxon>
        <taxon>Chara</taxon>
    </lineage>
</organism>
<proteinExistence type="predicted"/>
<feature type="region of interest" description="Disordered" evidence="1">
    <location>
        <begin position="331"/>
        <end position="351"/>
    </location>
</feature>
<feature type="region of interest" description="Disordered" evidence="1">
    <location>
        <begin position="154"/>
        <end position="194"/>
    </location>
</feature>
<evidence type="ECO:0000313" key="2">
    <source>
        <dbReference type="EMBL" id="GBG75728.1"/>
    </source>
</evidence>
<evidence type="ECO:0000256" key="1">
    <source>
        <dbReference type="SAM" id="MobiDB-lite"/>
    </source>
</evidence>
<dbReference type="Proteomes" id="UP000265515">
    <property type="component" value="Unassembled WGS sequence"/>
</dbReference>
<name>A0A388L0D2_CHABU</name>
<feature type="compositionally biased region" description="Basic and acidic residues" evidence="1">
    <location>
        <begin position="334"/>
        <end position="344"/>
    </location>
</feature>
<evidence type="ECO:0000313" key="3">
    <source>
        <dbReference type="Proteomes" id="UP000265515"/>
    </source>
</evidence>
<accession>A0A388L0D2</accession>
<dbReference type="Gramene" id="GBG75728">
    <property type="protein sequence ID" value="GBG75728"/>
    <property type="gene ID" value="CBR_g20978"/>
</dbReference>
<comment type="caution">
    <text evidence="2">The sequence shown here is derived from an EMBL/GenBank/DDBJ whole genome shotgun (WGS) entry which is preliminary data.</text>
</comment>
<feature type="region of interest" description="Disordered" evidence="1">
    <location>
        <begin position="50"/>
        <end position="69"/>
    </location>
</feature>
<sequence>MSGLPESHRVQFLRPNLTCNLVLGASSSVSRKDASVSVLNGEQGRLACRADTGEGDRSLPPQGHRQTMHTAPYPTPQVHLQSANTPDTLNSSAAGLQECAAFRHIGSSTFPASSALHKSNLGRREEESGQQRPLVLRFDPFAGENGMFYRIRQEGEEGEERGGGGGGGGGDKEGERRGREGVQLVGGGNGDAEKDQAEVSVLHDTTCPDNMKKMGNAVVNGGHRGGGRHGCHAVDGSGGFWTSPINPHSHENLHDDGGKFGKKDFAATITNSNISTATTTNPRPVPEACHPILVTAGANGRNTDPERTRGGSLGINGFSANHASTYPVVMNGDNEGKRWRENNEGKGLGKTFRGRGVAALGAKPEEVPGCKDEERLGNSGDNGKLLQFAACVENSQYNNACETLSLLKMDGSRKNDSDDSENNISRRIRKLVADLKDVDNMMVRMENKSGDRKGKETEFVIRDRHSEALPVPCSVSNGKVDLPNGNVAPVLGSLSMDECGQPEGLPQQLGKNCHSCRCMQTNVPEQRHPRIFQAEDGCRGTSNAIIGSIQQVDADSRVMDEDEGWDDIRGAHRRSGVATTKKRTRRTWWDKGITRGRVEGSMEEVVRMIGEVVGTGNAADFEWDREQGRDSAAPRKITVNMGPTHKVMKICPGTKKEAAALAVGRKEGRMTANRKQQERGKYAHLDESFAGFVRQVHAHKRKEIHEERAKQIVRTTVGPSLQGNPYDLSLLDLVDELEELEQKHGNRRRHSGLR</sequence>
<dbReference type="AlphaFoldDB" id="A0A388L0D2"/>
<keyword evidence="3" id="KW-1185">Reference proteome</keyword>
<feature type="compositionally biased region" description="Basic and acidic residues" evidence="1">
    <location>
        <begin position="170"/>
        <end position="180"/>
    </location>
</feature>
<dbReference type="EMBL" id="BFEA01000230">
    <property type="protein sequence ID" value="GBG75728.1"/>
    <property type="molecule type" value="Genomic_DNA"/>
</dbReference>
<gene>
    <name evidence="2" type="ORF">CBR_g20978</name>
</gene>